<dbReference type="AlphaFoldDB" id="A0A4R1LWU0"/>
<dbReference type="OrthoDB" id="675470at2"/>
<evidence type="ECO:0000313" key="2">
    <source>
        <dbReference type="EMBL" id="TCK82934.1"/>
    </source>
</evidence>
<name>A0A4R1LWU0_9SPHI</name>
<accession>A0A4R1LWU0</accession>
<dbReference type="RefSeq" id="WP_132223233.1">
    <property type="nucleotide sequence ID" value="NZ_SMGO01000002.1"/>
</dbReference>
<comment type="caution">
    <text evidence="2">The sequence shown here is derived from an EMBL/GenBank/DDBJ whole genome shotgun (WGS) entry which is preliminary data.</text>
</comment>
<evidence type="ECO:0000313" key="3">
    <source>
        <dbReference type="Proteomes" id="UP000294616"/>
    </source>
</evidence>
<sequence length="121" mass="14023">MEDPKFSFQGVLQKIKEYIDNTKELTILRVVGRVSDLVSGIITDGLFIIFCFFALLFLSISLGFYFGDLFDSNSLGFLTVTGIYILFILVLRIFKERIEKNLVNLSIRKFFKKWNESDDSK</sequence>
<keyword evidence="1" id="KW-0472">Membrane</keyword>
<evidence type="ECO:0000256" key="1">
    <source>
        <dbReference type="SAM" id="Phobius"/>
    </source>
</evidence>
<keyword evidence="3" id="KW-1185">Reference proteome</keyword>
<organism evidence="2 3">
    <name type="scientific">Albibacterium bauzanense</name>
    <dbReference type="NCBI Taxonomy" id="653929"/>
    <lineage>
        <taxon>Bacteria</taxon>
        <taxon>Pseudomonadati</taxon>
        <taxon>Bacteroidota</taxon>
        <taxon>Sphingobacteriia</taxon>
        <taxon>Sphingobacteriales</taxon>
        <taxon>Sphingobacteriaceae</taxon>
        <taxon>Albibacterium</taxon>
    </lineage>
</organism>
<keyword evidence="1" id="KW-0812">Transmembrane</keyword>
<feature type="transmembrane region" description="Helical" evidence="1">
    <location>
        <begin position="46"/>
        <end position="67"/>
    </location>
</feature>
<proteinExistence type="predicted"/>
<protein>
    <submittedName>
        <fullName evidence="2">Uncharacterized protein</fullName>
    </submittedName>
</protein>
<dbReference type="Proteomes" id="UP000294616">
    <property type="component" value="Unassembled WGS sequence"/>
</dbReference>
<reference evidence="2 3" key="1">
    <citation type="submission" date="2019-03" db="EMBL/GenBank/DDBJ databases">
        <title>Genomic Encyclopedia of Archaeal and Bacterial Type Strains, Phase II (KMG-II): from individual species to whole genera.</title>
        <authorList>
            <person name="Goeker M."/>
        </authorList>
    </citation>
    <scope>NUCLEOTIDE SEQUENCE [LARGE SCALE GENOMIC DNA]</scope>
    <source>
        <strain evidence="2 3">DSM 22554</strain>
    </source>
</reference>
<feature type="transmembrane region" description="Helical" evidence="1">
    <location>
        <begin position="73"/>
        <end position="94"/>
    </location>
</feature>
<gene>
    <name evidence="2" type="ORF">C8N28_1521</name>
</gene>
<dbReference type="EMBL" id="SMGO01000002">
    <property type="protein sequence ID" value="TCK82934.1"/>
    <property type="molecule type" value="Genomic_DNA"/>
</dbReference>
<keyword evidence="1" id="KW-1133">Transmembrane helix</keyword>